<evidence type="ECO:0000256" key="1">
    <source>
        <dbReference type="SAM" id="Phobius"/>
    </source>
</evidence>
<keyword evidence="1" id="KW-0812">Transmembrane</keyword>
<evidence type="ECO:0000313" key="3">
    <source>
        <dbReference type="Proteomes" id="UP000249393"/>
    </source>
</evidence>
<dbReference type="Proteomes" id="UP000249393">
    <property type="component" value="Unassembled WGS sequence"/>
</dbReference>
<accession>A0A2W5V8H6</accession>
<name>A0A2W5V8H6_9CAUL</name>
<organism evidence="2 3">
    <name type="scientific">Caulobacter segnis</name>
    <dbReference type="NCBI Taxonomy" id="88688"/>
    <lineage>
        <taxon>Bacteria</taxon>
        <taxon>Pseudomonadati</taxon>
        <taxon>Pseudomonadota</taxon>
        <taxon>Alphaproteobacteria</taxon>
        <taxon>Caulobacterales</taxon>
        <taxon>Caulobacteraceae</taxon>
        <taxon>Caulobacter</taxon>
    </lineage>
</organism>
<evidence type="ECO:0008006" key="4">
    <source>
        <dbReference type="Google" id="ProtNLM"/>
    </source>
</evidence>
<sequence length="234" mass="24019">MANTLGLDDDLDPVEALIGLEKAFALRISDAEAAACNTVGDIYDLLQARFAGRIGEPGACMTSMAFYRLRRSLRAVRPGTDGRPDTALAPAAGWNVRAFFVALRRASGLQMPQPRGSWLGGVGGVLALLALVGAAIAAIKGAFIVGLASAAMLAVGVLLIRLDPGGLPEGCVTLGDLALKVGALNYGALAGEGGAVRSKDLWDAMAEVLSAQSDLPASAMRRDTLILQSGMAEG</sequence>
<dbReference type="InterPro" id="IPR036736">
    <property type="entry name" value="ACP-like_sf"/>
</dbReference>
<dbReference type="Gene3D" id="1.10.1200.10">
    <property type="entry name" value="ACP-like"/>
    <property type="match status" value="1"/>
</dbReference>
<evidence type="ECO:0000313" key="2">
    <source>
        <dbReference type="EMBL" id="PZR32996.1"/>
    </source>
</evidence>
<keyword evidence="1" id="KW-1133">Transmembrane helix</keyword>
<feature type="transmembrane region" description="Helical" evidence="1">
    <location>
        <begin position="118"/>
        <end position="136"/>
    </location>
</feature>
<keyword evidence="1" id="KW-0472">Membrane</keyword>
<proteinExistence type="predicted"/>
<dbReference type="RefSeq" id="WP_304279595.1">
    <property type="nucleotide sequence ID" value="NZ_QFQZ01000049.1"/>
</dbReference>
<dbReference type="AlphaFoldDB" id="A0A2W5V8H6"/>
<gene>
    <name evidence="2" type="ORF">DI526_14940</name>
</gene>
<feature type="transmembrane region" description="Helical" evidence="1">
    <location>
        <begin position="142"/>
        <end position="160"/>
    </location>
</feature>
<comment type="caution">
    <text evidence="2">The sequence shown here is derived from an EMBL/GenBank/DDBJ whole genome shotgun (WGS) entry which is preliminary data.</text>
</comment>
<reference evidence="2 3" key="1">
    <citation type="submission" date="2017-08" db="EMBL/GenBank/DDBJ databases">
        <title>Infants hospitalized years apart are colonized by the same room-sourced microbial strains.</title>
        <authorList>
            <person name="Brooks B."/>
            <person name="Olm M.R."/>
            <person name="Firek B.A."/>
            <person name="Baker R."/>
            <person name="Thomas B.C."/>
            <person name="Morowitz M.J."/>
            <person name="Banfield J.F."/>
        </authorList>
    </citation>
    <scope>NUCLEOTIDE SEQUENCE [LARGE SCALE GENOMIC DNA]</scope>
    <source>
        <strain evidence="2">S2_003_000_R2_4</strain>
    </source>
</reference>
<protein>
    <recommendedName>
        <fullName evidence="4">Acyl carrier protein</fullName>
    </recommendedName>
</protein>
<dbReference type="SUPFAM" id="SSF47336">
    <property type="entry name" value="ACP-like"/>
    <property type="match status" value="1"/>
</dbReference>
<dbReference type="EMBL" id="QFQZ01000049">
    <property type="protein sequence ID" value="PZR32996.1"/>
    <property type="molecule type" value="Genomic_DNA"/>
</dbReference>